<feature type="transmembrane region" description="Helical" evidence="1">
    <location>
        <begin position="20"/>
        <end position="37"/>
    </location>
</feature>
<dbReference type="EMBL" id="CP008887">
    <property type="protein sequence ID" value="AIU70793.1"/>
    <property type="molecule type" value="Genomic_DNA"/>
</dbReference>
<dbReference type="InterPro" id="IPR036938">
    <property type="entry name" value="PAP2/HPO_sf"/>
</dbReference>
<evidence type="ECO:0000259" key="2">
    <source>
        <dbReference type="Pfam" id="PF14378"/>
    </source>
</evidence>
<dbReference type="HOGENOM" id="CLU_089553_0_0_2"/>
<dbReference type="AlphaFoldDB" id="A0A097QWE7"/>
<feature type="transmembrane region" description="Helical" evidence="1">
    <location>
        <begin position="82"/>
        <end position="100"/>
    </location>
</feature>
<dbReference type="Gene3D" id="1.20.144.10">
    <property type="entry name" value="Phosphatidic acid phosphatase type 2/haloperoxidase"/>
    <property type="match status" value="1"/>
</dbReference>
<dbReference type="RefSeq" id="WP_050003753.1">
    <property type="nucleotide sequence ID" value="NZ_CP008887.1"/>
</dbReference>
<dbReference type="GeneID" id="25153930"/>
<keyword evidence="1" id="KW-0812">Transmembrane</keyword>
<dbReference type="STRING" id="1505907.TEU_10865"/>
<feature type="transmembrane region" description="Helical" evidence="1">
    <location>
        <begin position="199"/>
        <end position="217"/>
    </location>
</feature>
<dbReference type="SUPFAM" id="SSF48317">
    <property type="entry name" value="Acid phosphatase/Vanadium-dependent haloperoxidase"/>
    <property type="match status" value="1"/>
</dbReference>
<name>A0A097QWE7_9EURY</name>
<dbReference type="Proteomes" id="UP000029980">
    <property type="component" value="Chromosome"/>
</dbReference>
<protein>
    <submittedName>
        <fullName evidence="3">Phosphoesterase</fullName>
    </submittedName>
</protein>
<dbReference type="Pfam" id="PF14378">
    <property type="entry name" value="PAP2_3"/>
    <property type="match status" value="1"/>
</dbReference>
<proteinExistence type="predicted"/>
<gene>
    <name evidence="3" type="ORF">TEU_10865</name>
</gene>
<evidence type="ECO:0000313" key="3">
    <source>
        <dbReference type="EMBL" id="AIU70793.1"/>
    </source>
</evidence>
<dbReference type="KEGG" id="teu:TEU_10865"/>
<feature type="transmembrane region" description="Helical" evidence="1">
    <location>
        <begin position="238"/>
        <end position="256"/>
    </location>
</feature>
<keyword evidence="1" id="KW-1133">Transmembrane helix</keyword>
<keyword evidence="1" id="KW-0472">Membrane</keyword>
<feature type="domain" description="Inositolphosphotransferase Aur1/Ipt1" evidence="2">
    <location>
        <begin position="69"/>
        <end position="213"/>
    </location>
</feature>
<reference evidence="3 4" key="1">
    <citation type="journal article" date="2015" name="Int. J. Syst. Evol. Microbiol.">
        <title>Thermococcus eurythermalis sp. nov., a conditional piezophilic hyperthermophilic archaeon with a wide temperature range isolated from an oil-immersed chimney in the Guaymas Basin.</title>
        <authorList>
            <person name="Zhao W."/>
            <person name="Zeng X."/>
            <person name="Xiao X."/>
        </authorList>
    </citation>
    <scope>NUCLEOTIDE SEQUENCE [LARGE SCALE GENOMIC DNA]</scope>
    <source>
        <strain evidence="3 4">A501</strain>
    </source>
</reference>
<evidence type="ECO:0000256" key="1">
    <source>
        <dbReference type="SAM" id="Phobius"/>
    </source>
</evidence>
<organism evidence="3 4">
    <name type="scientific">Thermococcus eurythermalis</name>
    <dbReference type="NCBI Taxonomy" id="1505907"/>
    <lineage>
        <taxon>Archaea</taxon>
        <taxon>Methanobacteriati</taxon>
        <taxon>Methanobacteriota</taxon>
        <taxon>Thermococci</taxon>
        <taxon>Thermococcales</taxon>
        <taxon>Thermococcaceae</taxon>
        <taxon>Thermococcus</taxon>
    </lineage>
</organism>
<sequence length="271" mass="31399">MEPLVSRLRDREVIVRLNAFLLSYLGWMAFSLLYIYMGRKSVDITQEFLKLPLTSKPFVLALLEYTRSIVPLYLILKWVYYFGFAGSIAFMVFYVLIYLRDLEAADKLLARYLLAYAGAGIVYLIFHIYAPHYVYQIQGYPVKDTLLTRQEFVLPSLHNTFAAIHILTVWKYRKRLGGKAVIVINTLIPFSTVFLAHHWVYDVLTGFLLAGLVSRITDDTRLRIPERIHRLETKSLRAITMLNFTLAALVLIVALYPQKWLMVVRSLLGQP</sequence>
<keyword evidence="4" id="KW-1185">Reference proteome</keyword>
<accession>A0A097QWE7</accession>
<feature type="transmembrane region" description="Helical" evidence="1">
    <location>
        <begin position="112"/>
        <end position="132"/>
    </location>
</feature>
<evidence type="ECO:0000313" key="4">
    <source>
        <dbReference type="Proteomes" id="UP000029980"/>
    </source>
</evidence>
<dbReference type="InterPro" id="IPR026841">
    <property type="entry name" value="Aur1/Ipt1"/>
</dbReference>
<dbReference type="GO" id="GO:0016020">
    <property type="term" value="C:membrane"/>
    <property type="evidence" value="ECO:0007669"/>
    <property type="project" value="UniProtKB-SubCell"/>
</dbReference>